<dbReference type="GO" id="GO:0007004">
    <property type="term" value="P:telomere maintenance via telomerase"/>
    <property type="evidence" value="ECO:0007669"/>
    <property type="project" value="TreeGrafter"/>
</dbReference>
<comment type="cofactor">
    <cofactor evidence="1">
        <name>Zn(2+)</name>
        <dbReference type="ChEBI" id="CHEBI:29105"/>
    </cofactor>
</comment>
<keyword evidence="7 19" id="KW-0479">Metal-binding</keyword>
<evidence type="ECO:0000256" key="9">
    <source>
        <dbReference type="ARBA" id="ARBA00022763"/>
    </source>
</evidence>
<evidence type="ECO:0000256" key="6">
    <source>
        <dbReference type="ARBA" id="ARBA00022454"/>
    </source>
</evidence>
<dbReference type="OrthoDB" id="18797at2759"/>
<dbReference type="GO" id="GO:0003691">
    <property type="term" value="F:double-stranded telomeric DNA binding"/>
    <property type="evidence" value="ECO:0007669"/>
    <property type="project" value="TreeGrafter"/>
</dbReference>
<evidence type="ECO:0000256" key="2">
    <source>
        <dbReference type="ARBA" id="ARBA00004123"/>
    </source>
</evidence>
<feature type="binding site" evidence="19">
    <location>
        <position position="683"/>
    </location>
    <ligand>
        <name>Zn(2+)</name>
        <dbReference type="ChEBI" id="CHEBI:29105"/>
    </ligand>
</feature>
<evidence type="ECO:0000256" key="7">
    <source>
        <dbReference type="ARBA" id="ARBA00022723"/>
    </source>
</evidence>
<dbReference type="EMBL" id="CAJVPV010000525">
    <property type="protein sequence ID" value="CAG8461366.1"/>
    <property type="molecule type" value="Genomic_DNA"/>
</dbReference>
<dbReference type="GO" id="GO:0000794">
    <property type="term" value="C:condensed nuclear chromosome"/>
    <property type="evidence" value="ECO:0007669"/>
    <property type="project" value="TreeGrafter"/>
</dbReference>
<feature type="coiled-coil region" evidence="20">
    <location>
        <begin position="886"/>
        <end position="913"/>
    </location>
</feature>
<dbReference type="PROSITE" id="PS51131">
    <property type="entry name" value="ZN_HOOK"/>
    <property type="match status" value="1"/>
</dbReference>
<keyword evidence="6" id="KW-0158">Chromosome</keyword>
<evidence type="ECO:0000256" key="1">
    <source>
        <dbReference type="ARBA" id="ARBA00001947"/>
    </source>
</evidence>
<dbReference type="InterPro" id="IPR038729">
    <property type="entry name" value="Rad50/SbcC_AAA"/>
</dbReference>
<evidence type="ECO:0000256" key="16">
    <source>
        <dbReference type="ARBA" id="ARBA00023242"/>
    </source>
</evidence>
<feature type="coiled-coil region" evidence="20">
    <location>
        <begin position="742"/>
        <end position="772"/>
    </location>
</feature>
<sequence>MSSIEKLQILGIRSFSHINPEVIKFQTPLTVIVGPNGTGKTTIIECLKYATTGDMPAGTRIGGAFVHDPRLIQEQEVKGQVKLRLTSIKNIKLLVARSLQVKRSGPKITCTTLEALLSTEDPETKERVCITSRCADLDNEIPLHLGVSRAILDNVIFCHQEDSNWPMSEPSVLKKRFDEIFSATRYTKALANIADLRKQQAQLLREDKIMLEQFKREKERADNIEITLEDDQRKADEMRAKRESLDVQIDKNGKEIEELVISVREFDKIKTEMEVLYREMQVMTSTRDELASNMNEMHESDEELMRIKDDYKNKLNSHQGEKQTFLIQKNQIIPELQKLNSNINEGLTEKGRLEAEQILNEKRIEELEKLVREISRTYQFRTLVTAPLTNQSLQKFKISFQEEINEKDRLFVKQREQAHHKEDELNIQLNRLNSEINSLKHLRQSSKSTVDAKRQKKNRLMEEINNQKVSEADISILNSQLAEEEASLKKLKSSIENDETNKKCMLRLNDLRDVDHKISNIDEEISSVTHQTSARAKLDLQRSNRLEKSNELQSLLTSHRDEFRNVLGQEPCIDTLDQDMLKILRSKELELKQMESEDEKFKRELSNMDGRLQMLQSTRQKKLQESHESRRQLNEVCGDRDLPDVIKKVEEELTDLRDLFSSFTNHADLYRTFVSVSQKKHNCPLCHRAFSSMEELSKFQQKLQDHLSDKIPDKISTTESEILDCEARLSRLRNLQSAWITVSSLQSQIPELERQIEELQDKKVDVESVLEDIYINIIGIKGETDHMKKLGKDVENITRLHKEIIAIDTDINNLQQELSLSGSTKSLEDLTGERDLLQVEARKIRRDIDNLNKIKDVRSLELTTRQEKVHRLYFQLQEQKNNLAVCLRMQNDIDELDEEIKAQENIIRNLDSKITEQSPKIRTIDDELQIFRQQRIEAENSSMRELNEMKKFFERFCDTERAIEAYNLSQGEQKLASCMERIEKTNQQIAEKKLLVEKLEKQIQLLEKQASEIREVERDIADNLKYRQCQSRLNDLDAQINELNDKVQTLGSSSNYRERLDELQRIQSRFLSNKAKLDGELKQLEETIRRATFQLGTEYKNAKEKYREKFIEVKTSEMGIKDLERYWKALDNAIMHYHSLKMAEINSIIAELWVETYRGSDIDYIEIRSDVEQVRANRSYNYRVVMLKNGVPIDMRGRCSAGQKNLASILIRLALAETFCLNCGVFVLDEPTTNLDDEHISNLASSLRHILESRKRQRNFQLIVITHDQNFSRMLGQSDFSDKYLSVTKNEEGHSKVREFRWNEPDLPEENQSA</sequence>
<dbReference type="GO" id="GO:0043047">
    <property type="term" value="F:single-stranded telomeric DNA binding"/>
    <property type="evidence" value="ECO:0007669"/>
    <property type="project" value="TreeGrafter"/>
</dbReference>
<feature type="domain" description="Zinc-hook" evidence="21">
    <location>
        <begin position="639"/>
        <end position="737"/>
    </location>
</feature>
<feature type="binding site" evidence="19">
    <location>
        <position position="686"/>
    </location>
    <ligand>
        <name>Zn(2+)</name>
        <dbReference type="ChEBI" id="CHEBI:29105"/>
    </ligand>
</feature>
<evidence type="ECO:0000256" key="18">
    <source>
        <dbReference type="ARBA" id="ARBA00049360"/>
    </source>
</evidence>
<keyword evidence="8" id="KW-0547">Nucleotide-binding</keyword>
<comment type="catalytic activity">
    <reaction evidence="18">
        <text>ATP + H2O = ADP + phosphate + H(+)</text>
        <dbReference type="Rhea" id="RHEA:13065"/>
        <dbReference type="ChEBI" id="CHEBI:15377"/>
        <dbReference type="ChEBI" id="CHEBI:15378"/>
        <dbReference type="ChEBI" id="CHEBI:30616"/>
        <dbReference type="ChEBI" id="CHEBI:43474"/>
        <dbReference type="ChEBI" id="CHEBI:456216"/>
    </reaction>
</comment>
<dbReference type="GO" id="GO:0006303">
    <property type="term" value="P:double-strand break repair via nonhomologous end joining"/>
    <property type="evidence" value="ECO:0007669"/>
    <property type="project" value="UniProtKB-ARBA"/>
</dbReference>
<dbReference type="FunFam" id="3.40.50.300:FF:001195">
    <property type="entry name" value="DNA repair protein rad50"/>
    <property type="match status" value="1"/>
</dbReference>
<protein>
    <recommendedName>
        <fullName evidence="5">DNA repair protein RAD50</fullName>
    </recommendedName>
</protein>
<evidence type="ECO:0000256" key="5">
    <source>
        <dbReference type="ARBA" id="ARBA00017893"/>
    </source>
</evidence>
<evidence type="ECO:0000256" key="19">
    <source>
        <dbReference type="PROSITE-ProRule" id="PRU00471"/>
    </source>
</evidence>
<evidence type="ECO:0000256" key="20">
    <source>
        <dbReference type="SAM" id="Coils"/>
    </source>
</evidence>
<dbReference type="GO" id="GO:0016887">
    <property type="term" value="F:ATP hydrolysis activity"/>
    <property type="evidence" value="ECO:0007669"/>
    <property type="project" value="InterPro"/>
</dbReference>
<evidence type="ECO:0000256" key="3">
    <source>
        <dbReference type="ARBA" id="ARBA00004286"/>
    </source>
</evidence>
<evidence type="ECO:0000313" key="22">
    <source>
        <dbReference type="EMBL" id="CAG8461366.1"/>
    </source>
</evidence>
<keyword evidence="16" id="KW-0539">Nucleus</keyword>
<reference evidence="22" key="1">
    <citation type="submission" date="2021-06" db="EMBL/GenBank/DDBJ databases">
        <authorList>
            <person name="Kallberg Y."/>
            <person name="Tangrot J."/>
            <person name="Rosling A."/>
        </authorList>
    </citation>
    <scope>NUCLEOTIDE SEQUENCE</scope>
    <source>
        <strain evidence="22">CL551</strain>
    </source>
</reference>
<dbReference type="InterPro" id="IPR013134">
    <property type="entry name" value="Zn_hook_RAD50"/>
</dbReference>
<name>A0A9N8VUX2_9GLOM</name>
<feature type="coiled-coil region" evidence="20">
    <location>
        <begin position="584"/>
        <end position="611"/>
    </location>
</feature>
<dbReference type="FunFam" id="3.40.50.300:FF:000593">
    <property type="entry name" value="DNA repair protein RAD50"/>
    <property type="match status" value="1"/>
</dbReference>
<feature type="coiled-coil region" evidence="20">
    <location>
        <begin position="336"/>
        <end position="373"/>
    </location>
</feature>
<evidence type="ECO:0000313" key="23">
    <source>
        <dbReference type="Proteomes" id="UP000789342"/>
    </source>
</evidence>
<dbReference type="NCBIfam" id="TIGR00606">
    <property type="entry name" value="rad50"/>
    <property type="match status" value="1"/>
</dbReference>
<keyword evidence="17" id="KW-0469">Meiosis</keyword>
<keyword evidence="11 19" id="KW-0862">Zinc</keyword>
<keyword evidence="10" id="KW-0378">Hydrolase</keyword>
<organism evidence="22 23">
    <name type="scientific">Acaulospora morrowiae</name>
    <dbReference type="NCBI Taxonomy" id="94023"/>
    <lineage>
        <taxon>Eukaryota</taxon>
        <taxon>Fungi</taxon>
        <taxon>Fungi incertae sedis</taxon>
        <taxon>Mucoromycota</taxon>
        <taxon>Glomeromycotina</taxon>
        <taxon>Glomeromycetes</taxon>
        <taxon>Diversisporales</taxon>
        <taxon>Acaulosporaceae</taxon>
        <taxon>Acaulospora</taxon>
    </lineage>
</organism>
<feature type="coiled-coil region" evidence="20">
    <location>
        <begin position="968"/>
        <end position="1094"/>
    </location>
</feature>
<dbReference type="GO" id="GO:0005524">
    <property type="term" value="F:ATP binding"/>
    <property type="evidence" value="ECO:0007669"/>
    <property type="project" value="UniProtKB-KW"/>
</dbReference>
<evidence type="ECO:0000256" key="17">
    <source>
        <dbReference type="ARBA" id="ARBA00023254"/>
    </source>
</evidence>
<dbReference type="Proteomes" id="UP000789342">
    <property type="component" value="Unassembled WGS sequence"/>
</dbReference>
<feature type="coiled-coil region" evidence="20">
    <location>
        <begin position="415"/>
        <end position="501"/>
    </location>
</feature>
<keyword evidence="15" id="KW-0234">DNA repair</keyword>
<evidence type="ECO:0000256" key="10">
    <source>
        <dbReference type="ARBA" id="ARBA00022801"/>
    </source>
</evidence>
<proteinExistence type="inferred from homology"/>
<dbReference type="GO" id="GO:0046872">
    <property type="term" value="F:metal ion binding"/>
    <property type="evidence" value="ECO:0007669"/>
    <property type="project" value="UniProtKB-UniRule"/>
</dbReference>
<comment type="caution">
    <text evidence="22">The sequence shown here is derived from an EMBL/GenBank/DDBJ whole genome shotgun (WGS) entry which is preliminary data.</text>
</comment>
<dbReference type="InterPro" id="IPR027417">
    <property type="entry name" value="P-loop_NTPase"/>
</dbReference>
<evidence type="ECO:0000256" key="15">
    <source>
        <dbReference type="ARBA" id="ARBA00023204"/>
    </source>
</evidence>
<evidence type="ECO:0000256" key="4">
    <source>
        <dbReference type="ARBA" id="ARBA00009439"/>
    </source>
</evidence>
<keyword evidence="12" id="KW-0067">ATP-binding</keyword>
<keyword evidence="13" id="KW-0460">Magnesium</keyword>
<dbReference type="GO" id="GO:0000722">
    <property type="term" value="P:telomere maintenance via recombination"/>
    <property type="evidence" value="ECO:0007669"/>
    <property type="project" value="UniProtKB-ARBA"/>
</dbReference>
<dbReference type="PANTHER" id="PTHR18867">
    <property type="entry name" value="RAD50"/>
    <property type="match status" value="1"/>
</dbReference>
<comment type="similarity">
    <text evidence="4">Belongs to the SMC family. RAD50 subfamily.</text>
</comment>
<dbReference type="Pfam" id="PF13476">
    <property type="entry name" value="AAA_23"/>
    <property type="match status" value="1"/>
</dbReference>
<accession>A0A9N8VUX2</accession>
<dbReference type="PANTHER" id="PTHR18867:SF12">
    <property type="entry name" value="DNA REPAIR PROTEIN RAD50"/>
    <property type="match status" value="1"/>
</dbReference>
<evidence type="ECO:0000256" key="12">
    <source>
        <dbReference type="ARBA" id="ARBA00022840"/>
    </source>
</evidence>
<evidence type="ECO:0000256" key="14">
    <source>
        <dbReference type="ARBA" id="ARBA00023054"/>
    </source>
</evidence>
<dbReference type="GO" id="GO:0070192">
    <property type="term" value="P:chromosome organization involved in meiotic cell cycle"/>
    <property type="evidence" value="ECO:0007669"/>
    <property type="project" value="TreeGrafter"/>
</dbReference>
<dbReference type="GO" id="GO:0030870">
    <property type="term" value="C:Mre11 complex"/>
    <property type="evidence" value="ECO:0007669"/>
    <property type="project" value="InterPro"/>
</dbReference>
<dbReference type="GO" id="GO:0007127">
    <property type="term" value="P:meiosis I"/>
    <property type="evidence" value="ECO:0007669"/>
    <property type="project" value="UniProtKB-ARBA"/>
</dbReference>
<feature type="coiled-coil region" evidence="20">
    <location>
        <begin position="797"/>
        <end position="854"/>
    </location>
</feature>
<dbReference type="InterPro" id="IPR004584">
    <property type="entry name" value="Rad50_eukaryotes"/>
</dbReference>
<evidence type="ECO:0000256" key="13">
    <source>
        <dbReference type="ARBA" id="ARBA00022842"/>
    </source>
</evidence>
<dbReference type="Gene3D" id="3.40.50.300">
    <property type="entry name" value="P-loop containing nucleotide triphosphate hydrolases"/>
    <property type="match status" value="2"/>
</dbReference>
<keyword evidence="14 20" id="KW-0175">Coiled coil</keyword>
<comment type="subcellular location">
    <subcellularLocation>
        <location evidence="3">Chromosome</location>
    </subcellularLocation>
    <subcellularLocation>
        <location evidence="2">Nucleus</location>
    </subcellularLocation>
</comment>
<evidence type="ECO:0000256" key="8">
    <source>
        <dbReference type="ARBA" id="ARBA00022741"/>
    </source>
</evidence>
<evidence type="ECO:0000256" key="11">
    <source>
        <dbReference type="ARBA" id="ARBA00022833"/>
    </source>
</evidence>
<evidence type="ECO:0000259" key="21">
    <source>
        <dbReference type="PROSITE" id="PS51131"/>
    </source>
</evidence>
<dbReference type="GO" id="GO:0051880">
    <property type="term" value="F:G-quadruplex DNA binding"/>
    <property type="evidence" value="ECO:0007669"/>
    <property type="project" value="TreeGrafter"/>
</dbReference>
<keyword evidence="23" id="KW-1185">Reference proteome</keyword>
<keyword evidence="9" id="KW-0227">DNA damage</keyword>
<dbReference type="SUPFAM" id="SSF52540">
    <property type="entry name" value="P-loop containing nucleoside triphosphate hydrolases"/>
    <property type="match status" value="1"/>
</dbReference>
<feature type="coiled-coil region" evidence="20">
    <location>
        <begin position="186"/>
        <end position="248"/>
    </location>
</feature>
<gene>
    <name evidence="22" type="ORF">AMORRO_LOCUS1412</name>
</gene>